<sequence length="441" mass="46792">MNTSKTIVILGAGESGASAARLAQREGFAVFVSDAGPGNPRFLEELRAAGIEVETNGHTAARILEASEVVKSPGIPDTAPLIVQLRAKGIPVISEIEFAARYAPPGTKIIGITGSNGKTTTTMLTHHLLAAAGVKSIAGGNLGDSFARLLLDHPTPEVYVLELSSFQLDGIEAFRPGVGAVLNITPDHLDRYEYTLEKYADSKLRIAMSQGPDDVLYVLADSTTIAPALRRRNPKSQVHTIDAADVREASIVVDGHEFTLGTGQLRGRHNGLNALFAARMALRMGVSAPDIQLALDSFIPAPHRMEVIPTTDGRTWINDSKATNVDAAYFALEAMTGPTVWIAGGTDKGNDYDVLLPLVEGKIHTLICMGLDNSKLLAAFRGVIPTILECSGAAAAVVFAGAHALPGHTVLLSPCCASFDLFKNYVDRGDQFRTAVKNLHA</sequence>
<dbReference type="PANTHER" id="PTHR43692:SF1">
    <property type="entry name" value="UDP-N-ACETYLMURAMOYLALANINE--D-GLUTAMATE LIGASE"/>
    <property type="match status" value="1"/>
</dbReference>
<dbReference type="Pfam" id="PF08245">
    <property type="entry name" value="Mur_ligase_M"/>
    <property type="match status" value="1"/>
</dbReference>
<dbReference type="Gene3D" id="3.40.1190.10">
    <property type="entry name" value="Mur-like, catalytic domain"/>
    <property type="match status" value="1"/>
</dbReference>
<feature type="domain" description="Mur ligase central" evidence="10">
    <location>
        <begin position="112"/>
        <end position="279"/>
    </location>
</feature>
<evidence type="ECO:0000313" key="12">
    <source>
        <dbReference type="Proteomes" id="UP000650081"/>
    </source>
</evidence>
<dbReference type="GO" id="GO:0009252">
    <property type="term" value="P:peptidoglycan biosynthetic process"/>
    <property type="evidence" value="ECO:0007669"/>
    <property type="project" value="UniProtKB-UniRule"/>
</dbReference>
<keyword evidence="6 7" id="KW-0067">ATP-binding</keyword>
<evidence type="ECO:0000256" key="4">
    <source>
        <dbReference type="ARBA" id="ARBA00022598"/>
    </source>
</evidence>
<evidence type="ECO:0000256" key="6">
    <source>
        <dbReference type="ARBA" id="ARBA00022840"/>
    </source>
</evidence>
<dbReference type="RefSeq" id="WP_187466587.1">
    <property type="nucleotide sequence ID" value="NZ_JACSIT010000100.1"/>
</dbReference>
<dbReference type="EC" id="6.3.2.9" evidence="7 8"/>
<dbReference type="InterPro" id="IPR036615">
    <property type="entry name" value="Mur_ligase_C_dom_sf"/>
</dbReference>
<dbReference type="GO" id="GO:0008360">
    <property type="term" value="P:regulation of cell shape"/>
    <property type="evidence" value="ECO:0007669"/>
    <property type="project" value="UniProtKB-KW"/>
</dbReference>
<evidence type="ECO:0000256" key="7">
    <source>
        <dbReference type="HAMAP-Rule" id="MF_00639"/>
    </source>
</evidence>
<keyword evidence="5 7" id="KW-0547">Nucleotide-binding</keyword>
<reference evidence="11" key="1">
    <citation type="submission" date="2020-08" db="EMBL/GenBank/DDBJ databases">
        <title>Lewinella bacteria from marine environments.</title>
        <authorList>
            <person name="Zhong Y."/>
        </authorList>
    </citation>
    <scope>NUCLEOTIDE SEQUENCE</scope>
    <source>
        <strain evidence="11">KCTC 42187</strain>
    </source>
</reference>
<dbReference type="GO" id="GO:0051301">
    <property type="term" value="P:cell division"/>
    <property type="evidence" value="ECO:0007669"/>
    <property type="project" value="UniProtKB-KW"/>
</dbReference>
<evidence type="ECO:0000313" key="11">
    <source>
        <dbReference type="EMBL" id="MBC6994516.1"/>
    </source>
</evidence>
<accession>A0A923PMQ0</accession>
<dbReference type="SUPFAM" id="SSF53244">
    <property type="entry name" value="MurD-like peptide ligases, peptide-binding domain"/>
    <property type="match status" value="1"/>
</dbReference>
<keyword evidence="7 8" id="KW-0573">Peptidoglycan synthesis</keyword>
<comment type="caution">
    <text evidence="11">The sequence shown here is derived from an EMBL/GenBank/DDBJ whole genome shotgun (WGS) entry which is preliminary data.</text>
</comment>
<dbReference type="GO" id="GO:0071555">
    <property type="term" value="P:cell wall organization"/>
    <property type="evidence" value="ECO:0007669"/>
    <property type="project" value="UniProtKB-KW"/>
</dbReference>
<dbReference type="EMBL" id="JACSIT010000100">
    <property type="protein sequence ID" value="MBC6994516.1"/>
    <property type="molecule type" value="Genomic_DNA"/>
</dbReference>
<evidence type="ECO:0000259" key="9">
    <source>
        <dbReference type="Pfam" id="PF02875"/>
    </source>
</evidence>
<evidence type="ECO:0000256" key="1">
    <source>
        <dbReference type="ARBA" id="ARBA00004496"/>
    </source>
</evidence>
<comment type="catalytic activity">
    <reaction evidence="7 8">
        <text>UDP-N-acetyl-alpha-D-muramoyl-L-alanine + D-glutamate + ATP = UDP-N-acetyl-alpha-D-muramoyl-L-alanyl-D-glutamate + ADP + phosphate + H(+)</text>
        <dbReference type="Rhea" id="RHEA:16429"/>
        <dbReference type="ChEBI" id="CHEBI:15378"/>
        <dbReference type="ChEBI" id="CHEBI:29986"/>
        <dbReference type="ChEBI" id="CHEBI:30616"/>
        <dbReference type="ChEBI" id="CHEBI:43474"/>
        <dbReference type="ChEBI" id="CHEBI:83898"/>
        <dbReference type="ChEBI" id="CHEBI:83900"/>
        <dbReference type="ChEBI" id="CHEBI:456216"/>
        <dbReference type="EC" id="6.3.2.9"/>
    </reaction>
</comment>
<dbReference type="InterPro" id="IPR013221">
    <property type="entry name" value="Mur_ligase_cen"/>
</dbReference>
<keyword evidence="7 8" id="KW-0133">Cell shape</keyword>
<comment type="function">
    <text evidence="7 8">Cell wall formation. Catalyzes the addition of glutamate to the nucleotide precursor UDP-N-acetylmuramoyl-L-alanine (UMA).</text>
</comment>
<name>A0A923PMQ0_9BACT</name>
<evidence type="ECO:0000259" key="10">
    <source>
        <dbReference type="Pfam" id="PF08245"/>
    </source>
</evidence>
<dbReference type="GO" id="GO:0005737">
    <property type="term" value="C:cytoplasm"/>
    <property type="evidence" value="ECO:0007669"/>
    <property type="project" value="UniProtKB-SubCell"/>
</dbReference>
<keyword evidence="12" id="KW-1185">Reference proteome</keyword>
<dbReference type="InterPro" id="IPR004101">
    <property type="entry name" value="Mur_ligase_C"/>
</dbReference>
<dbReference type="InterPro" id="IPR005762">
    <property type="entry name" value="MurD"/>
</dbReference>
<dbReference type="AlphaFoldDB" id="A0A923PMQ0"/>
<dbReference type="SUPFAM" id="SSF53623">
    <property type="entry name" value="MurD-like peptide ligases, catalytic domain"/>
    <property type="match status" value="1"/>
</dbReference>
<gene>
    <name evidence="7 11" type="primary">murD</name>
    <name evidence="11" type="ORF">H9S92_10090</name>
</gene>
<evidence type="ECO:0000256" key="2">
    <source>
        <dbReference type="ARBA" id="ARBA00004752"/>
    </source>
</evidence>
<evidence type="ECO:0000256" key="8">
    <source>
        <dbReference type="RuleBase" id="RU003664"/>
    </source>
</evidence>
<dbReference type="Gene3D" id="3.40.50.720">
    <property type="entry name" value="NAD(P)-binding Rossmann-like Domain"/>
    <property type="match status" value="1"/>
</dbReference>
<dbReference type="HAMAP" id="MF_00639">
    <property type="entry name" value="MurD"/>
    <property type="match status" value="1"/>
</dbReference>
<comment type="similarity">
    <text evidence="7">Belongs to the MurCDEF family.</text>
</comment>
<evidence type="ECO:0000256" key="3">
    <source>
        <dbReference type="ARBA" id="ARBA00022490"/>
    </source>
</evidence>
<organism evidence="11 12">
    <name type="scientific">Neolewinella lacunae</name>
    <dbReference type="NCBI Taxonomy" id="1517758"/>
    <lineage>
        <taxon>Bacteria</taxon>
        <taxon>Pseudomonadati</taxon>
        <taxon>Bacteroidota</taxon>
        <taxon>Saprospiria</taxon>
        <taxon>Saprospirales</taxon>
        <taxon>Lewinellaceae</taxon>
        <taxon>Neolewinella</taxon>
    </lineage>
</organism>
<comment type="subcellular location">
    <subcellularLocation>
        <location evidence="1 7 8">Cytoplasm</location>
    </subcellularLocation>
</comment>
<dbReference type="Pfam" id="PF21799">
    <property type="entry name" value="MurD-like_N"/>
    <property type="match status" value="1"/>
</dbReference>
<comment type="pathway">
    <text evidence="2 7 8">Cell wall biogenesis; peptidoglycan biosynthesis.</text>
</comment>
<dbReference type="NCBIfam" id="TIGR01087">
    <property type="entry name" value="murD"/>
    <property type="match status" value="1"/>
</dbReference>
<proteinExistence type="inferred from homology"/>
<dbReference type="Pfam" id="PF02875">
    <property type="entry name" value="Mur_ligase_C"/>
    <property type="match status" value="1"/>
</dbReference>
<keyword evidence="4 7" id="KW-0436">Ligase</keyword>
<dbReference type="InterPro" id="IPR036565">
    <property type="entry name" value="Mur-like_cat_sf"/>
</dbReference>
<dbReference type="PANTHER" id="PTHR43692">
    <property type="entry name" value="UDP-N-ACETYLMURAMOYLALANINE--D-GLUTAMATE LIGASE"/>
    <property type="match status" value="1"/>
</dbReference>
<dbReference type="GO" id="GO:0005524">
    <property type="term" value="F:ATP binding"/>
    <property type="evidence" value="ECO:0007669"/>
    <property type="project" value="UniProtKB-UniRule"/>
</dbReference>
<keyword evidence="7 8" id="KW-0132">Cell division</keyword>
<dbReference type="Gene3D" id="3.90.190.20">
    <property type="entry name" value="Mur ligase, C-terminal domain"/>
    <property type="match status" value="1"/>
</dbReference>
<keyword evidence="7 8" id="KW-0131">Cell cycle</keyword>
<dbReference type="SUPFAM" id="SSF51984">
    <property type="entry name" value="MurCD N-terminal domain"/>
    <property type="match status" value="1"/>
</dbReference>
<feature type="binding site" evidence="7">
    <location>
        <begin position="114"/>
        <end position="120"/>
    </location>
    <ligand>
        <name>ATP</name>
        <dbReference type="ChEBI" id="CHEBI:30616"/>
    </ligand>
</feature>
<evidence type="ECO:0000256" key="5">
    <source>
        <dbReference type="ARBA" id="ARBA00022741"/>
    </source>
</evidence>
<protein>
    <recommendedName>
        <fullName evidence="7 8">UDP-N-acetylmuramoylalanine--D-glutamate ligase</fullName>
        <ecNumber evidence="7 8">6.3.2.9</ecNumber>
    </recommendedName>
    <alternativeName>
        <fullName evidence="7">D-glutamic acid-adding enzyme</fullName>
    </alternativeName>
    <alternativeName>
        <fullName evidence="7">UDP-N-acetylmuramoyl-L-alanyl-D-glutamate synthetase</fullName>
    </alternativeName>
</protein>
<dbReference type="Proteomes" id="UP000650081">
    <property type="component" value="Unassembled WGS sequence"/>
</dbReference>
<keyword evidence="7 8" id="KW-0961">Cell wall biogenesis/degradation</keyword>
<dbReference type="GO" id="GO:0008764">
    <property type="term" value="F:UDP-N-acetylmuramoylalanine-D-glutamate ligase activity"/>
    <property type="evidence" value="ECO:0007669"/>
    <property type="project" value="UniProtKB-UniRule"/>
</dbReference>
<feature type="domain" description="Mur ligase C-terminal" evidence="9">
    <location>
        <begin position="303"/>
        <end position="415"/>
    </location>
</feature>
<keyword evidence="3 7" id="KW-0963">Cytoplasm</keyword>